<evidence type="ECO:0000256" key="2">
    <source>
        <dbReference type="ARBA" id="ARBA00023002"/>
    </source>
</evidence>
<protein>
    <submittedName>
        <fullName evidence="3">Ferredoxin--NADP reductase 2</fullName>
        <ecNumber evidence="3">1.18.1.2</ecNumber>
    </submittedName>
</protein>
<dbReference type="InterPro" id="IPR036188">
    <property type="entry name" value="FAD/NAD-bd_sf"/>
</dbReference>
<proteinExistence type="predicted"/>
<sequence length="360" mass="39608">MINAQPSRHRDNLDVCIVGAGPIGIELAVALKQQGISCQIIEAGPIGQTMSWWAPETRWFSSNERIAIAGVPLVTPDQSKATREQYLAYLRSVVMQFDVQVRSFETVVSIERQAANAFVVSSQPQNGDVMHQTQCQHVVLAIGGTDFPRRLAIPGETLPHVDGYLREPHRYFGRKVLVVGGRNSAAEAALRLHHAGADVAISYRGDELPYESIKYWLSPEIRGLIQSGRIVSHFATVPIAITPQTVTLKNVHDDSLCDVDADDVLMLIGYEQSKTLLNNAGVQLAESTERPVFNEETMETNVPGIFIAGTAVAGTQTSKYKTFLENCHVHVDRIVSHLSGRAALQTRRVYESEITVNPES</sequence>
<comment type="caution">
    <text evidence="3">The sequence shown here is derived from an EMBL/GenBank/DDBJ whole genome shotgun (WGS) entry which is preliminary data.</text>
</comment>
<organism evidence="3 4">
    <name type="scientific">Rubripirellula amarantea</name>
    <dbReference type="NCBI Taxonomy" id="2527999"/>
    <lineage>
        <taxon>Bacteria</taxon>
        <taxon>Pseudomonadati</taxon>
        <taxon>Planctomycetota</taxon>
        <taxon>Planctomycetia</taxon>
        <taxon>Pirellulales</taxon>
        <taxon>Pirellulaceae</taxon>
        <taxon>Rubripirellula</taxon>
    </lineage>
</organism>
<gene>
    <name evidence="3" type="primary">yumC</name>
    <name evidence="3" type="ORF">Pla22_43190</name>
</gene>
<dbReference type="GO" id="GO:0004324">
    <property type="term" value="F:ferredoxin-NADP+ reductase activity"/>
    <property type="evidence" value="ECO:0007669"/>
    <property type="project" value="UniProtKB-EC"/>
</dbReference>
<dbReference type="Gene3D" id="3.50.50.60">
    <property type="entry name" value="FAD/NAD(P)-binding domain"/>
    <property type="match status" value="1"/>
</dbReference>
<dbReference type="AlphaFoldDB" id="A0A5C5WF21"/>
<dbReference type="Pfam" id="PF13738">
    <property type="entry name" value="Pyr_redox_3"/>
    <property type="match status" value="1"/>
</dbReference>
<evidence type="ECO:0000313" key="3">
    <source>
        <dbReference type="EMBL" id="TWT49127.1"/>
    </source>
</evidence>
<evidence type="ECO:0000256" key="1">
    <source>
        <dbReference type="ARBA" id="ARBA00022630"/>
    </source>
</evidence>
<reference evidence="3 4" key="1">
    <citation type="submission" date="2019-02" db="EMBL/GenBank/DDBJ databases">
        <title>Deep-cultivation of Planctomycetes and their phenomic and genomic characterization uncovers novel biology.</title>
        <authorList>
            <person name="Wiegand S."/>
            <person name="Jogler M."/>
            <person name="Boedeker C."/>
            <person name="Pinto D."/>
            <person name="Vollmers J."/>
            <person name="Rivas-Marin E."/>
            <person name="Kohn T."/>
            <person name="Peeters S.H."/>
            <person name="Heuer A."/>
            <person name="Rast P."/>
            <person name="Oberbeckmann S."/>
            <person name="Bunk B."/>
            <person name="Jeske O."/>
            <person name="Meyerdierks A."/>
            <person name="Storesund J.E."/>
            <person name="Kallscheuer N."/>
            <person name="Luecker S."/>
            <person name="Lage O.M."/>
            <person name="Pohl T."/>
            <person name="Merkel B.J."/>
            <person name="Hornburger P."/>
            <person name="Mueller R.-W."/>
            <person name="Bruemmer F."/>
            <person name="Labrenz M."/>
            <person name="Spormann A.M."/>
            <person name="Op Den Camp H."/>
            <person name="Overmann J."/>
            <person name="Amann R."/>
            <person name="Jetten M.S.M."/>
            <person name="Mascher T."/>
            <person name="Medema M.H."/>
            <person name="Devos D.P."/>
            <person name="Kaster A.-K."/>
            <person name="Ovreas L."/>
            <person name="Rohde M."/>
            <person name="Galperin M.Y."/>
            <person name="Jogler C."/>
        </authorList>
    </citation>
    <scope>NUCLEOTIDE SEQUENCE [LARGE SCALE GENOMIC DNA]</scope>
    <source>
        <strain evidence="3 4">Pla22</strain>
    </source>
</reference>
<dbReference type="PANTHER" id="PTHR48105">
    <property type="entry name" value="THIOREDOXIN REDUCTASE 1-RELATED-RELATED"/>
    <property type="match status" value="1"/>
</dbReference>
<evidence type="ECO:0000313" key="4">
    <source>
        <dbReference type="Proteomes" id="UP000316598"/>
    </source>
</evidence>
<name>A0A5C5WF21_9BACT</name>
<dbReference type="EMBL" id="SJPI01000003">
    <property type="protein sequence ID" value="TWT49127.1"/>
    <property type="molecule type" value="Genomic_DNA"/>
</dbReference>
<keyword evidence="1" id="KW-0285">Flavoprotein</keyword>
<keyword evidence="2 3" id="KW-0560">Oxidoreductase</keyword>
<dbReference type="InterPro" id="IPR050097">
    <property type="entry name" value="Ferredoxin-NADP_redctase_2"/>
</dbReference>
<dbReference type="RefSeq" id="WP_146516692.1">
    <property type="nucleotide sequence ID" value="NZ_SJPI01000003.1"/>
</dbReference>
<dbReference type="PRINTS" id="PR00469">
    <property type="entry name" value="PNDRDTASEII"/>
</dbReference>
<dbReference type="PRINTS" id="PR00368">
    <property type="entry name" value="FADPNR"/>
</dbReference>
<dbReference type="EC" id="1.18.1.2" evidence="3"/>
<dbReference type="OrthoDB" id="9778740at2"/>
<keyword evidence="4" id="KW-1185">Reference proteome</keyword>
<dbReference type="Proteomes" id="UP000316598">
    <property type="component" value="Unassembled WGS sequence"/>
</dbReference>
<dbReference type="SUPFAM" id="SSF51905">
    <property type="entry name" value="FAD/NAD(P)-binding domain"/>
    <property type="match status" value="1"/>
</dbReference>
<accession>A0A5C5WF21</accession>